<dbReference type="InterPro" id="IPR052099">
    <property type="entry name" value="Regulatory_TF_Diverse"/>
</dbReference>
<dbReference type="PANTHER" id="PTHR47336:SF4">
    <property type="entry name" value="BHLH TRANSCRIPTION FACTOR (EUROFUNG)"/>
    <property type="match status" value="1"/>
</dbReference>
<evidence type="ECO:0000259" key="2">
    <source>
        <dbReference type="PROSITE" id="PS50888"/>
    </source>
</evidence>
<accession>A0A8H3NMF9</accession>
<dbReference type="EMBL" id="BLKC01000028">
    <property type="protein sequence ID" value="GFF36401.1"/>
    <property type="molecule type" value="Genomic_DNA"/>
</dbReference>
<sequence>MDYYSQARASISWPLQNNSNICFQQSSGMATYPDMLPGPQDDNESIDAFQLRSMLPETIPPDSTSSMVLNPEDICPEEISGPLQNVKFPNYIGEFRETTGSSDVAPSEVECKTQLWPPTRCAQLSDPASSDKSTSDTTAPRTSTDSMSDIANTKHKPHNKVPQRPSPKTISQEDFSLISSMLSPSPSSTPPPKKSRTSSADSPTINGRKAAKRASHNVIEKRYRTNMNAKFTTLEKVITSCGNKQKVSNSRPCSMKKCEILTNAIKCIQNLEDRNAALCEDVAFLREQHHLLGAI</sequence>
<name>A0A8H3NMF9_9EURO</name>
<reference evidence="3 4" key="1">
    <citation type="submission" date="2020-01" db="EMBL/GenBank/DDBJ databases">
        <title>Draft genome sequence of Aspergillus udagawae IFM 46972.</title>
        <authorList>
            <person name="Takahashi H."/>
            <person name="Yaguchi T."/>
        </authorList>
    </citation>
    <scope>NUCLEOTIDE SEQUENCE [LARGE SCALE GENOMIC DNA]</scope>
    <source>
        <strain evidence="3 4">IFM 46972</strain>
    </source>
</reference>
<organism evidence="3 4">
    <name type="scientific">Aspergillus udagawae</name>
    <dbReference type="NCBI Taxonomy" id="91492"/>
    <lineage>
        <taxon>Eukaryota</taxon>
        <taxon>Fungi</taxon>
        <taxon>Dikarya</taxon>
        <taxon>Ascomycota</taxon>
        <taxon>Pezizomycotina</taxon>
        <taxon>Eurotiomycetes</taxon>
        <taxon>Eurotiomycetidae</taxon>
        <taxon>Eurotiales</taxon>
        <taxon>Aspergillaceae</taxon>
        <taxon>Aspergillus</taxon>
        <taxon>Aspergillus subgen. Fumigati</taxon>
    </lineage>
</organism>
<dbReference type="GO" id="GO:0046983">
    <property type="term" value="F:protein dimerization activity"/>
    <property type="evidence" value="ECO:0007669"/>
    <property type="project" value="InterPro"/>
</dbReference>
<dbReference type="Pfam" id="PF00010">
    <property type="entry name" value="HLH"/>
    <property type="match status" value="1"/>
</dbReference>
<dbReference type="InterPro" id="IPR036638">
    <property type="entry name" value="HLH_DNA-bd_sf"/>
</dbReference>
<evidence type="ECO:0000313" key="3">
    <source>
        <dbReference type="EMBL" id="GFF36401.1"/>
    </source>
</evidence>
<feature type="region of interest" description="Disordered" evidence="1">
    <location>
        <begin position="116"/>
        <end position="214"/>
    </location>
</feature>
<dbReference type="Proteomes" id="UP000465221">
    <property type="component" value="Unassembled WGS sequence"/>
</dbReference>
<dbReference type="PROSITE" id="PS50888">
    <property type="entry name" value="BHLH"/>
    <property type="match status" value="1"/>
</dbReference>
<dbReference type="AlphaFoldDB" id="A0A8H3NMF9"/>
<evidence type="ECO:0000313" key="4">
    <source>
        <dbReference type="Proteomes" id="UP000465221"/>
    </source>
</evidence>
<feature type="compositionally biased region" description="Polar residues" evidence="1">
    <location>
        <begin position="141"/>
        <end position="151"/>
    </location>
</feature>
<dbReference type="Gene3D" id="4.10.280.10">
    <property type="entry name" value="Helix-loop-helix DNA-binding domain"/>
    <property type="match status" value="1"/>
</dbReference>
<protein>
    <submittedName>
        <fullName evidence="3">Putative HLH DNA binding domain protein</fullName>
    </submittedName>
</protein>
<evidence type="ECO:0000256" key="1">
    <source>
        <dbReference type="SAM" id="MobiDB-lite"/>
    </source>
</evidence>
<dbReference type="PANTHER" id="PTHR47336">
    <property type="entry name" value="TRANSCRIPTION FACTOR HMS1-RELATED"/>
    <property type="match status" value="1"/>
</dbReference>
<proteinExistence type="predicted"/>
<gene>
    <name evidence="3" type="ORF">IFM46972_04879</name>
</gene>
<dbReference type="SMART" id="SM00353">
    <property type="entry name" value="HLH"/>
    <property type="match status" value="1"/>
</dbReference>
<dbReference type="InterPro" id="IPR011598">
    <property type="entry name" value="bHLH_dom"/>
</dbReference>
<feature type="compositionally biased region" description="Low complexity" evidence="1">
    <location>
        <begin position="176"/>
        <end position="186"/>
    </location>
</feature>
<feature type="domain" description="BHLH" evidence="2">
    <location>
        <begin position="211"/>
        <end position="271"/>
    </location>
</feature>
<feature type="compositionally biased region" description="Low complexity" evidence="1">
    <location>
        <begin position="125"/>
        <end position="140"/>
    </location>
</feature>
<comment type="caution">
    <text evidence="3">The sequence shown here is derived from an EMBL/GenBank/DDBJ whole genome shotgun (WGS) entry which is preliminary data.</text>
</comment>
<dbReference type="SUPFAM" id="SSF47459">
    <property type="entry name" value="HLH, helix-loop-helix DNA-binding domain"/>
    <property type="match status" value="1"/>
</dbReference>